<dbReference type="InterPro" id="IPR014777">
    <property type="entry name" value="4pyrrole_Mease_sub1"/>
</dbReference>
<dbReference type="Gene3D" id="3.30.950.10">
    <property type="entry name" value="Methyltransferase, Cobalt-precorrin-4 Transmethylase, Domain 2"/>
    <property type="match status" value="1"/>
</dbReference>
<dbReference type="SUPFAM" id="SSF53790">
    <property type="entry name" value="Tetrapyrrole methylase"/>
    <property type="match status" value="1"/>
</dbReference>
<dbReference type="CDD" id="cd11643">
    <property type="entry name" value="Precorrin-6A-synthase"/>
    <property type="match status" value="1"/>
</dbReference>
<evidence type="ECO:0000313" key="8">
    <source>
        <dbReference type="Proteomes" id="UP000198981"/>
    </source>
</evidence>
<protein>
    <submittedName>
        <fullName evidence="7">Precorrin-6A synthase (Deacetylating)</fullName>
    </submittedName>
</protein>
<name>A0A1G4XHI4_9ACTN</name>
<dbReference type="GO" id="GO:0009236">
    <property type="term" value="P:cobalamin biosynthetic process"/>
    <property type="evidence" value="ECO:0007669"/>
    <property type="project" value="UniProtKB-KW"/>
</dbReference>
<keyword evidence="2" id="KW-0169">Cobalamin biosynthesis</keyword>
<dbReference type="RefSeq" id="WP_243469686.1">
    <property type="nucleotide sequence ID" value="NZ_FMUH01000001.1"/>
</dbReference>
<feature type="domain" description="Tetrapyrrole methylase" evidence="6">
    <location>
        <begin position="6"/>
        <end position="231"/>
    </location>
</feature>
<dbReference type="Gene3D" id="3.40.1010.10">
    <property type="entry name" value="Cobalt-precorrin-4 Transmethylase, Domain 1"/>
    <property type="match status" value="1"/>
</dbReference>
<dbReference type="EMBL" id="FMUH01000001">
    <property type="protein sequence ID" value="SCX40683.1"/>
    <property type="molecule type" value="Genomic_DNA"/>
</dbReference>
<evidence type="ECO:0000256" key="4">
    <source>
        <dbReference type="ARBA" id="ARBA00022679"/>
    </source>
</evidence>
<dbReference type="InterPro" id="IPR014776">
    <property type="entry name" value="4pyrrole_Mease_sub2"/>
</dbReference>
<dbReference type="GO" id="GO:0043819">
    <property type="term" value="F:precorrin-6A synthase (deacetylating) activity"/>
    <property type="evidence" value="ECO:0007669"/>
    <property type="project" value="InterPro"/>
</dbReference>
<dbReference type="PIRSF" id="PIRSF036525">
    <property type="entry name" value="CobF"/>
    <property type="match status" value="1"/>
</dbReference>
<dbReference type="InterPro" id="IPR000878">
    <property type="entry name" value="4pyrrol_Mease"/>
</dbReference>
<evidence type="ECO:0000313" key="7">
    <source>
        <dbReference type="EMBL" id="SCX40683.1"/>
    </source>
</evidence>
<keyword evidence="8" id="KW-1185">Reference proteome</keyword>
<dbReference type="Pfam" id="PF00590">
    <property type="entry name" value="TP_methylase"/>
    <property type="match status" value="1"/>
</dbReference>
<accession>A0A1G4XHI4</accession>
<sequence>MSMRRLLVIGIGAGDPDFVTVGAVRALNEVDVFLVLDKGPATADLTAARRDVCERFVEGEYRFVELSDPERDRDPASVAKVDRYTRAVDDWRTDRAVLLQQAIADEVPDGGTGGFLVWGDPSLYDGTIRVLEEIAAAGELEIEWDVVPGITSVQALTARHRILLNRVGGAVHLTTGRRLAREFPPNADDVVVMLDSELVCRRYADLDLDIYWGAFLGTPDELLVSGKLADVVDEIAEVRAAARERKGWVMDTYLLRRP</sequence>
<organism evidence="7 8">
    <name type="scientific">Klenkia marina</name>
    <dbReference type="NCBI Taxonomy" id="1960309"/>
    <lineage>
        <taxon>Bacteria</taxon>
        <taxon>Bacillati</taxon>
        <taxon>Actinomycetota</taxon>
        <taxon>Actinomycetes</taxon>
        <taxon>Geodermatophilales</taxon>
        <taxon>Geodermatophilaceae</taxon>
        <taxon>Klenkia</taxon>
    </lineage>
</organism>
<evidence type="ECO:0000256" key="2">
    <source>
        <dbReference type="ARBA" id="ARBA00022573"/>
    </source>
</evidence>
<evidence type="ECO:0000259" key="6">
    <source>
        <dbReference type="Pfam" id="PF00590"/>
    </source>
</evidence>
<proteinExistence type="predicted"/>
<dbReference type="InterPro" id="IPR012797">
    <property type="entry name" value="CobF"/>
</dbReference>
<dbReference type="GO" id="GO:0032259">
    <property type="term" value="P:methylation"/>
    <property type="evidence" value="ECO:0007669"/>
    <property type="project" value="UniProtKB-KW"/>
</dbReference>
<dbReference type="Proteomes" id="UP000198981">
    <property type="component" value="Unassembled WGS sequence"/>
</dbReference>
<keyword evidence="4" id="KW-0808">Transferase</keyword>
<gene>
    <name evidence="7" type="ORF">SAMN03159343_1014</name>
</gene>
<dbReference type="STRING" id="1960309.SAMN03159343_1014"/>
<reference evidence="8" key="1">
    <citation type="submission" date="2016-10" db="EMBL/GenBank/DDBJ databases">
        <authorList>
            <person name="Varghese N."/>
            <person name="Submissions S."/>
        </authorList>
    </citation>
    <scope>NUCLEOTIDE SEQUENCE [LARGE SCALE GENOMIC DNA]</scope>
    <source>
        <strain evidence="8">DSM 45722</strain>
    </source>
</reference>
<dbReference type="InterPro" id="IPR035996">
    <property type="entry name" value="4pyrrol_Methylase_sf"/>
</dbReference>
<evidence type="ECO:0000256" key="1">
    <source>
        <dbReference type="ARBA" id="ARBA00004953"/>
    </source>
</evidence>
<keyword evidence="5" id="KW-0949">S-adenosyl-L-methionine</keyword>
<comment type="pathway">
    <text evidence="1">Cofactor biosynthesis; adenosylcobalamin biosynthesis.</text>
</comment>
<dbReference type="NCBIfam" id="TIGR02434">
    <property type="entry name" value="CobF"/>
    <property type="match status" value="1"/>
</dbReference>
<evidence type="ECO:0000256" key="5">
    <source>
        <dbReference type="ARBA" id="ARBA00022691"/>
    </source>
</evidence>
<dbReference type="AlphaFoldDB" id="A0A1G4XHI4"/>
<evidence type="ECO:0000256" key="3">
    <source>
        <dbReference type="ARBA" id="ARBA00022603"/>
    </source>
</evidence>
<keyword evidence="3" id="KW-0489">Methyltransferase</keyword>
<dbReference type="PANTHER" id="PTHR43467">
    <property type="entry name" value="COBALT-PRECORRIN-2 C(20)-METHYLTRANSFERASE"/>
    <property type="match status" value="1"/>
</dbReference>
<dbReference type="PANTHER" id="PTHR43467:SF1">
    <property type="entry name" value="PRECORRIN-6A SYNTHASE [DEACETYLATING]"/>
    <property type="match status" value="1"/>
</dbReference>